<feature type="chain" id="PRO_5045415822" evidence="10">
    <location>
        <begin position="29"/>
        <end position="1000"/>
    </location>
</feature>
<dbReference type="InterPro" id="IPR039426">
    <property type="entry name" value="TonB-dep_rcpt-like"/>
</dbReference>
<dbReference type="Pfam" id="PF07715">
    <property type="entry name" value="Plug"/>
    <property type="match status" value="1"/>
</dbReference>
<dbReference type="InterPro" id="IPR012910">
    <property type="entry name" value="Plug_dom"/>
</dbReference>
<evidence type="ECO:0000256" key="6">
    <source>
        <dbReference type="ARBA" id="ARBA00023136"/>
    </source>
</evidence>
<feature type="signal peptide" evidence="10">
    <location>
        <begin position="1"/>
        <end position="28"/>
    </location>
</feature>
<evidence type="ECO:0000256" key="8">
    <source>
        <dbReference type="PROSITE-ProRule" id="PRU01360"/>
    </source>
</evidence>
<comment type="similarity">
    <text evidence="8 9">Belongs to the TonB-dependent receptor family.</text>
</comment>
<keyword evidence="6 8" id="KW-0472">Membrane</keyword>
<evidence type="ECO:0000256" key="9">
    <source>
        <dbReference type="RuleBase" id="RU003357"/>
    </source>
</evidence>
<dbReference type="EMBL" id="JBHLWK010000010">
    <property type="protein sequence ID" value="MFC0204300.1"/>
    <property type="molecule type" value="Genomic_DNA"/>
</dbReference>
<dbReference type="SUPFAM" id="SSF56935">
    <property type="entry name" value="Porins"/>
    <property type="match status" value="1"/>
</dbReference>
<dbReference type="Pfam" id="PF00593">
    <property type="entry name" value="TonB_dep_Rec_b-barrel"/>
    <property type="match status" value="1"/>
</dbReference>
<dbReference type="RefSeq" id="WP_379487052.1">
    <property type="nucleotide sequence ID" value="NZ_JBHLWK010000010.1"/>
</dbReference>
<evidence type="ECO:0000313" key="13">
    <source>
        <dbReference type="EMBL" id="MFC0204300.1"/>
    </source>
</evidence>
<dbReference type="InterPro" id="IPR000531">
    <property type="entry name" value="Beta-barrel_TonB"/>
</dbReference>
<dbReference type="Proteomes" id="UP001589798">
    <property type="component" value="Unassembled WGS sequence"/>
</dbReference>
<keyword evidence="13" id="KW-0675">Receptor</keyword>
<keyword evidence="3 8" id="KW-1134">Transmembrane beta strand</keyword>
<evidence type="ECO:0000259" key="11">
    <source>
        <dbReference type="Pfam" id="PF00593"/>
    </source>
</evidence>
<dbReference type="PANTHER" id="PTHR47234:SF2">
    <property type="entry name" value="TONB-DEPENDENT RECEPTOR"/>
    <property type="match status" value="1"/>
</dbReference>
<keyword evidence="10" id="KW-0732">Signal</keyword>
<dbReference type="InterPro" id="IPR036942">
    <property type="entry name" value="Beta-barrel_TonB_sf"/>
</dbReference>
<evidence type="ECO:0000256" key="3">
    <source>
        <dbReference type="ARBA" id="ARBA00022452"/>
    </source>
</evidence>
<dbReference type="InterPro" id="IPR037066">
    <property type="entry name" value="Plug_dom_sf"/>
</dbReference>
<dbReference type="PANTHER" id="PTHR47234">
    <property type="match status" value="1"/>
</dbReference>
<keyword evidence="2 8" id="KW-0813">Transport</keyword>
<evidence type="ECO:0000256" key="4">
    <source>
        <dbReference type="ARBA" id="ARBA00022692"/>
    </source>
</evidence>
<sequence length="1000" mass="106975">MKTTIQKAALCGATSLTAFALLCGTAYAQDATPQAADEASDEGVIIVTGSLLRQTDRETASPVTVLSSESLQQRGINTASEALQRLSANGAGTISSGWNTGSNFAAGATAPSLRGLTVQNTLSIVDGLRLAPYPLADDGQRNFVDLNSIPNAIIEKVEVLKDGASSTYGADAIAGVVNIITKKEIQGVHANGSLGISDRGDNAEQRVDLTVGYGDLADQGFNVYLSGEYQKQDALWARDRGYPYNSTDLTGICNDAGSCMGNHNWNGYTPESGVYNGLFAVPNVSLVRPVAAGASVGSGRFSYLNPTAGCLDYPVNTNTTGTTSPLAGVCEVDYQRDYQMLQPDIERYGLTGRATVNLGDRAQFYAMGTYYKTKTFASLTPLGLNGTPAATPGQVQPTAFNVLLPVYVCAAGQGTLNGLNTGCTAANGTLNPNNPYAALGQRAQVLLRSPFPRTDETNTRALRGVAGIDGSFGDDWRYGVNFTASEVRLKRTQSNYIIPNRVADVAATGAFNFVDPTANSQDVWDYIAPTSRNVSVSKLWQVQGTLAKDLMQLPGGPLQAAVGLAYRKESIDAPSANPANDANPFDRYYSINAVGAEGSRNVKSAFFELQAPVVEQLELTASGRYDKYSTGQENFSPKLGIKATPVDEVVLRGTFSKGFRIPSFNEAFGLPTTGYLGNQSINCDVYVAFCAAHANPDGSQGSYTQGTYSIGLTQTGNPSLKPEKSTSFTAGVVFEPIRNVSFSVDFWRIKIKNLITGVTSIQPYVDAYYSNNGVVDLPNTVVVPGTPDDANPTALPRLGFIQTPYQNAGSQTVSGIDFAINTDYDLTPDLKFISQLDASYTLKYKLKTEDGTLRYDGTLSPCNITSCSGAPKWRGTWQNTLVYKDTSVTLTAYYTKGVNTAQIDYGMDPDDCVGNVELGLISYEDGTPVQCKTKDIWNVDLAINQKINDNLSVYLNALNVFDIKAPVDVNAAYGIYNYNPAFAAPNIIGRYFRIGARVDF</sequence>
<organism evidence="13 14">
    <name type="scientific">Novosphingobium soli</name>
    <dbReference type="NCBI Taxonomy" id="574956"/>
    <lineage>
        <taxon>Bacteria</taxon>
        <taxon>Pseudomonadati</taxon>
        <taxon>Pseudomonadota</taxon>
        <taxon>Alphaproteobacteria</taxon>
        <taxon>Sphingomonadales</taxon>
        <taxon>Sphingomonadaceae</taxon>
        <taxon>Novosphingobium</taxon>
    </lineage>
</organism>
<accession>A0ABV6CU98</accession>
<name>A0ABV6CU98_9SPHN</name>
<evidence type="ECO:0000256" key="5">
    <source>
        <dbReference type="ARBA" id="ARBA00023077"/>
    </source>
</evidence>
<evidence type="ECO:0000313" key="14">
    <source>
        <dbReference type="Proteomes" id="UP001589798"/>
    </source>
</evidence>
<proteinExistence type="inferred from homology"/>
<evidence type="ECO:0000256" key="1">
    <source>
        <dbReference type="ARBA" id="ARBA00004571"/>
    </source>
</evidence>
<comment type="caution">
    <text evidence="13">The sequence shown here is derived from an EMBL/GenBank/DDBJ whole genome shotgun (WGS) entry which is preliminary data.</text>
</comment>
<evidence type="ECO:0000256" key="2">
    <source>
        <dbReference type="ARBA" id="ARBA00022448"/>
    </source>
</evidence>
<evidence type="ECO:0000256" key="7">
    <source>
        <dbReference type="ARBA" id="ARBA00023237"/>
    </source>
</evidence>
<reference evidence="13 14" key="1">
    <citation type="submission" date="2024-09" db="EMBL/GenBank/DDBJ databases">
        <authorList>
            <person name="Sun Q."/>
            <person name="Mori K."/>
        </authorList>
    </citation>
    <scope>NUCLEOTIDE SEQUENCE [LARGE SCALE GENOMIC DNA]</scope>
    <source>
        <strain evidence="13 14">CCM 7706</strain>
    </source>
</reference>
<dbReference type="Gene3D" id="2.170.130.10">
    <property type="entry name" value="TonB-dependent receptor, plug domain"/>
    <property type="match status" value="1"/>
</dbReference>
<evidence type="ECO:0000259" key="12">
    <source>
        <dbReference type="Pfam" id="PF07715"/>
    </source>
</evidence>
<keyword evidence="5 9" id="KW-0798">TonB box</keyword>
<protein>
    <submittedName>
        <fullName evidence="13">TonB-dependent receptor plug domain-containing protein</fullName>
    </submittedName>
</protein>
<comment type="subcellular location">
    <subcellularLocation>
        <location evidence="1 8">Cell outer membrane</location>
        <topology evidence="1 8">Multi-pass membrane protein</topology>
    </subcellularLocation>
</comment>
<gene>
    <name evidence="13" type="ORF">ACFFJC_08450</name>
</gene>
<dbReference type="PROSITE" id="PS52016">
    <property type="entry name" value="TONB_DEPENDENT_REC_3"/>
    <property type="match status" value="1"/>
</dbReference>
<feature type="domain" description="TonB-dependent receptor-like beta-barrel" evidence="11">
    <location>
        <begin position="433"/>
        <end position="960"/>
    </location>
</feature>
<keyword evidence="4 8" id="KW-0812">Transmembrane</keyword>
<feature type="domain" description="TonB-dependent receptor plug" evidence="12">
    <location>
        <begin position="56"/>
        <end position="176"/>
    </location>
</feature>
<evidence type="ECO:0000256" key="10">
    <source>
        <dbReference type="SAM" id="SignalP"/>
    </source>
</evidence>
<dbReference type="Gene3D" id="2.40.170.20">
    <property type="entry name" value="TonB-dependent receptor, beta-barrel domain"/>
    <property type="match status" value="1"/>
</dbReference>
<keyword evidence="14" id="KW-1185">Reference proteome</keyword>
<keyword evidence="7 8" id="KW-0998">Cell outer membrane</keyword>